<organism evidence="3 4">
    <name type="scientific">Novosphingobium aureum</name>
    <dbReference type="NCBI Taxonomy" id="2792964"/>
    <lineage>
        <taxon>Bacteria</taxon>
        <taxon>Pseudomonadati</taxon>
        <taxon>Pseudomonadota</taxon>
        <taxon>Alphaproteobacteria</taxon>
        <taxon>Sphingomonadales</taxon>
        <taxon>Sphingomonadaceae</taxon>
        <taxon>Novosphingobium</taxon>
    </lineage>
</organism>
<protein>
    <submittedName>
        <fullName evidence="3">Hsp70 family protein</fullName>
    </submittedName>
</protein>
<dbReference type="InterPro" id="IPR043129">
    <property type="entry name" value="ATPase_NBD"/>
</dbReference>
<evidence type="ECO:0000313" key="3">
    <source>
        <dbReference type="EMBL" id="MBH0112072.1"/>
    </source>
</evidence>
<dbReference type="GO" id="GO:0140662">
    <property type="term" value="F:ATP-dependent protein folding chaperone"/>
    <property type="evidence" value="ECO:0007669"/>
    <property type="project" value="InterPro"/>
</dbReference>
<evidence type="ECO:0000256" key="2">
    <source>
        <dbReference type="ARBA" id="ARBA00022840"/>
    </source>
</evidence>
<dbReference type="Gene3D" id="3.90.640.10">
    <property type="entry name" value="Actin, Chain A, domain 4"/>
    <property type="match status" value="2"/>
</dbReference>
<dbReference type="EMBL" id="JADZGI010000001">
    <property type="protein sequence ID" value="MBH0112072.1"/>
    <property type="molecule type" value="Genomic_DNA"/>
</dbReference>
<dbReference type="SUPFAM" id="SSF53067">
    <property type="entry name" value="Actin-like ATPase domain"/>
    <property type="match status" value="2"/>
</dbReference>
<dbReference type="GO" id="GO:0005524">
    <property type="term" value="F:ATP binding"/>
    <property type="evidence" value="ECO:0007669"/>
    <property type="project" value="UniProtKB-KW"/>
</dbReference>
<dbReference type="RefSeq" id="WP_197160906.1">
    <property type="nucleotide sequence ID" value="NZ_JADZGI010000001.1"/>
</dbReference>
<dbReference type="Pfam" id="PF00012">
    <property type="entry name" value="HSP70"/>
    <property type="match status" value="1"/>
</dbReference>
<reference evidence="3" key="1">
    <citation type="submission" date="2020-11" db="EMBL/GenBank/DDBJ databases">
        <title>Novosphingobium aureum sp. nov., a marine bacterium isolated from sediment of a salt flat.</title>
        <authorList>
            <person name="Yoo Y."/>
            <person name="Kim J.-J."/>
        </authorList>
    </citation>
    <scope>NUCLEOTIDE SEQUENCE</scope>
    <source>
        <strain evidence="3">YJ-S2-02</strain>
    </source>
</reference>
<dbReference type="PRINTS" id="PR00301">
    <property type="entry name" value="HEATSHOCK70"/>
</dbReference>
<keyword evidence="4" id="KW-1185">Reference proteome</keyword>
<evidence type="ECO:0000256" key="1">
    <source>
        <dbReference type="ARBA" id="ARBA00022741"/>
    </source>
</evidence>
<accession>A0A931MJR2</accession>
<dbReference type="Proteomes" id="UP000617634">
    <property type="component" value="Unassembled WGS sequence"/>
</dbReference>
<dbReference type="CDD" id="cd10231">
    <property type="entry name" value="ASKHA_NBD_HSP70_YegD-like"/>
    <property type="match status" value="1"/>
</dbReference>
<dbReference type="Gene3D" id="3.30.420.40">
    <property type="match status" value="3"/>
</dbReference>
<evidence type="ECO:0000313" key="4">
    <source>
        <dbReference type="Proteomes" id="UP000617634"/>
    </source>
</evidence>
<proteinExistence type="predicted"/>
<keyword evidence="1" id="KW-0547">Nucleotide-binding</keyword>
<gene>
    <name evidence="3" type="ORF">I5E68_03775</name>
</gene>
<dbReference type="InterPro" id="IPR013126">
    <property type="entry name" value="Hsp_70_fam"/>
</dbReference>
<dbReference type="AlphaFoldDB" id="A0A931MJR2"/>
<dbReference type="PANTHER" id="PTHR42749:SF1">
    <property type="entry name" value="CELL SHAPE-DETERMINING PROTEIN MREB"/>
    <property type="match status" value="1"/>
</dbReference>
<comment type="caution">
    <text evidence="3">The sequence shown here is derived from an EMBL/GenBank/DDBJ whole genome shotgun (WGS) entry which is preliminary data.</text>
</comment>
<keyword evidence="2" id="KW-0067">ATP-binding</keyword>
<name>A0A931MJR2_9SPHN</name>
<sequence length="448" mass="48234">MTAPLPTPAAPTAPAAQTLGIDFGTTNSVLALSEGADAAELVPFAAPGGVTQVFRSALCFWQDETVRGKLAHEAGPWALEEFLEFPQGSRFLQSFKSVAANALFDSANLFEKRMRFEELGQVFLRHLVEHAGEALATLPERVIVGRPVRYVGARVDTALARRRYDAMFAMLGREVHYVYEPLGAAYSFAQRLTEPATLLVADFGGGTSDFSVVRIEAPGAARRCVPLGSAGIGIAGDRFDYRIMDHLVLPLLGKGGTYRSFDKELEIPPGHFTDFGDWSRLALMRNRKTLDELARLERAASDPAAIARMIAIVENELGFQLYDAVGKLKRALSGEAHGHFHFDGGGLDITADVTRAEFEEWIAPDLAKIAATVDEALAGAGIEAGAIDHVFLTGGSSLIPAVRALFEQRFGEERLASGDELTSIAHGLALIGQAPDIADWIAPEETDA</sequence>
<dbReference type="InterPro" id="IPR042054">
    <property type="entry name" value="YegD-like"/>
</dbReference>
<dbReference type="PANTHER" id="PTHR42749">
    <property type="entry name" value="CELL SHAPE-DETERMINING PROTEIN MREB"/>
    <property type="match status" value="1"/>
</dbReference>